<reference evidence="2" key="1">
    <citation type="submission" date="2021-04" db="EMBL/GenBank/DDBJ databases">
        <authorList>
            <person name="Chebbi M.A.C M."/>
        </authorList>
    </citation>
    <scope>NUCLEOTIDE SEQUENCE</scope>
</reference>
<dbReference type="Proteomes" id="UP000786811">
    <property type="component" value="Unassembled WGS sequence"/>
</dbReference>
<keyword evidence="1" id="KW-0472">Membrane</keyword>
<feature type="transmembrane region" description="Helical" evidence="1">
    <location>
        <begin position="89"/>
        <end position="108"/>
    </location>
</feature>
<evidence type="ECO:0000313" key="3">
    <source>
        <dbReference type="Proteomes" id="UP000786811"/>
    </source>
</evidence>
<keyword evidence="1" id="KW-1133">Transmembrane helix</keyword>
<keyword evidence="3" id="KW-1185">Reference proteome</keyword>
<dbReference type="EMBL" id="CAJNRD030001124">
    <property type="protein sequence ID" value="CAG5106595.1"/>
    <property type="molecule type" value="Genomic_DNA"/>
</dbReference>
<sequence>MNRSHCPIIRLWYCQSILLRYILALQIFVKIRTHIDELSIDRQPSDDHPGLPCPRQIIFIEPGENIRLFLNFTTVTYEMAQEDETEELPTAYGVMIAVITGLLGYVLWDFYGEFGFQGRDDFELVNSVLYVIELYSNFICVPITIIQ</sequence>
<evidence type="ECO:0000313" key="2">
    <source>
        <dbReference type="EMBL" id="CAG5106595.1"/>
    </source>
</evidence>
<organism evidence="2 3">
    <name type="scientific">Cotesia congregata</name>
    <name type="common">Parasitoid wasp</name>
    <name type="synonym">Apanteles congregatus</name>
    <dbReference type="NCBI Taxonomy" id="51543"/>
    <lineage>
        <taxon>Eukaryota</taxon>
        <taxon>Metazoa</taxon>
        <taxon>Ecdysozoa</taxon>
        <taxon>Arthropoda</taxon>
        <taxon>Hexapoda</taxon>
        <taxon>Insecta</taxon>
        <taxon>Pterygota</taxon>
        <taxon>Neoptera</taxon>
        <taxon>Endopterygota</taxon>
        <taxon>Hymenoptera</taxon>
        <taxon>Apocrita</taxon>
        <taxon>Ichneumonoidea</taxon>
        <taxon>Braconidae</taxon>
        <taxon>Microgastrinae</taxon>
        <taxon>Cotesia</taxon>
    </lineage>
</organism>
<protein>
    <submittedName>
        <fullName evidence="2">Uncharacterized protein</fullName>
    </submittedName>
</protein>
<name>A0A8J2HQ32_COTCN</name>
<comment type="caution">
    <text evidence="2">The sequence shown here is derived from an EMBL/GenBank/DDBJ whole genome shotgun (WGS) entry which is preliminary data.</text>
</comment>
<dbReference type="AlphaFoldDB" id="A0A8J2HQ32"/>
<proteinExistence type="predicted"/>
<evidence type="ECO:0000256" key="1">
    <source>
        <dbReference type="SAM" id="Phobius"/>
    </source>
</evidence>
<keyword evidence="1" id="KW-0812">Transmembrane</keyword>
<feature type="transmembrane region" description="Helical" evidence="1">
    <location>
        <begin position="128"/>
        <end position="146"/>
    </location>
</feature>
<gene>
    <name evidence="2" type="ORF">HICCMSTLAB_LOCUS12338</name>
</gene>
<accession>A0A8J2HQ32</accession>